<reference evidence="1" key="1">
    <citation type="submission" date="2019-08" db="EMBL/GenBank/DDBJ databases">
        <authorList>
            <person name="Kucharzyk K."/>
            <person name="Murdoch R.W."/>
            <person name="Higgins S."/>
            <person name="Loffler F."/>
        </authorList>
    </citation>
    <scope>NUCLEOTIDE SEQUENCE</scope>
</reference>
<sequence length="242" mass="25541">MLRGWVLGTLFFHDPEVRKAEHLQGGLFKGLQDGTQYLAGTGPAGDDVIVGAKDGAFCDDLHRHAGKQLTQTLAGVHVHMRGQAVTQFPREIVDKGDVTKVILTAPVDAVSLKAIAAVGAENHHTSAGFEGAHDLVSAFMVVLNVFQYLVTQDQIKGIVGEGQEFTHTAQHVGAFLVGIQGTFKFNIQTDGKVAGSVEAHQVRAKPAAVLKNAAIDAITGGIEHHLQAALLAVAPHVRGFAA</sequence>
<dbReference type="AlphaFoldDB" id="A0A645GIX2"/>
<gene>
    <name evidence="1" type="ORF">SDC9_171066</name>
</gene>
<protein>
    <submittedName>
        <fullName evidence="1">Uncharacterized protein</fullName>
    </submittedName>
</protein>
<organism evidence="1">
    <name type="scientific">bioreactor metagenome</name>
    <dbReference type="NCBI Taxonomy" id="1076179"/>
    <lineage>
        <taxon>unclassified sequences</taxon>
        <taxon>metagenomes</taxon>
        <taxon>ecological metagenomes</taxon>
    </lineage>
</organism>
<proteinExistence type="predicted"/>
<comment type="caution">
    <text evidence="1">The sequence shown here is derived from an EMBL/GenBank/DDBJ whole genome shotgun (WGS) entry which is preliminary data.</text>
</comment>
<dbReference type="EMBL" id="VSSQ01072254">
    <property type="protein sequence ID" value="MPN23673.1"/>
    <property type="molecule type" value="Genomic_DNA"/>
</dbReference>
<name>A0A645GIX2_9ZZZZ</name>
<evidence type="ECO:0000313" key="1">
    <source>
        <dbReference type="EMBL" id="MPN23673.1"/>
    </source>
</evidence>
<accession>A0A645GIX2</accession>